<dbReference type="AlphaFoldDB" id="A0A370GA49"/>
<sequence length="151" mass="16114">MTADSSAHSARRAWLGILARADAGLLHQHLSQTDPLPSFVHLRQPEVGLTMVRGRVGAEGEGFNLIEATLTRASIVDDEGHTGHAYVLGRDEARAVAIARLDAALQSDIRHAALMASVVDPLAAIEAQRRAAIEARAAGTEVRFFTMATGR</sequence>
<reference evidence="2 3" key="1">
    <citation type="submission" date="2018-07" db="EMBL/GenBank/DDBJ databases">
        <title>Genomic Encyclopedia of Type Strains, Phase IV (KMG-IV): sequencing the most valuable type-strain genomes for metagenomic binning, comparative biology and taxonomic classification.</title>
        <authorList>
            <person name="Goeker M."/>
        </authorList>
    </citation>
    <scope>NUCLEOTIDE SEQUENCE [LARGE SCALE GENOMIC DNA]</scope>
    <source>
        <strain evidence="2 3">DSM 5603</strain>
    </source>
</reference>
<dbReference type="EMBL" id="JABEQI010000001">
    <property type="protein sequence ID" value="MBB2185233.1"/>
    <property type="molecule type" value="Genomic_DNA"/>
</dbReference>
<evidence type="ECO:0000313" key="3">
    <source>
        <dbReference type="Proteomes" id="UP000254958"/>
    </source>
</evidence>
<dbReference type="RefSeq" id="WP_114725602.1">
    <property type="nucleotide sequence ID" value="NZ_BJMI01000004.1"/>
</dbReference>
<dbReference type="Pfam" id="PF06754">
    <property type="entry name" value="PhnG"/>
    <property type="match status" value="1"/>
</dbReference>
<reference evidence="1 4" key="2">
    <citation type="submission" date="2020-04" db="EMBL/GenBank/DDBJ databases">
        <title>Description of novel Gluconacetobacter.</title>
        <authorList>
            <person name="Sombolestani A."/>
        </authorList>
    </citation>
    <scope>NUCLEOTIDE SEQUENCE [LARGE SCALE GENOMIC DNA]</scope>
    <source>
        <strain evidence="1 4">LMG 1382</strain>
    </source>
</reference>
<evidence type="ECO:0000313" key="2">
    <source>
        <dbReference type="EMBL" id="RDI40668.1"/>
    </source>
</evidence>
<dbReference type="Proteomes" id="UP000562982">
    <property type="component" value="Unassembled WGS sequence"/>
</dbReference>
<proteinExistence type="predicted"/>
<gene>
    <name evidence="1" type="primary">phnG</name>
    <name evidence="2" type="ORF">C7453_101466</name>
    <name evidence="1" type="ORF">HLH32_02305</name>
</gene>
<keyword evidence="3" id="KW-1185">Reference proteome</keyword>
<dbReference type="InterPro" id="IPR009609">
    <property type="entry name" value="Phosphonate_metab_PhnG"/>
</dbReference>
<comment type="caution">
    <text evidence="2">The sequence shown here is derived from an EMBL/GenBank/DDBJ whole genome shotgun (WGS) entry which is preliminary data.</text>
</comment>
<protein>
    <submittedName>
        <fullName evidence="2">Alpha-D-ribose 1-methylphosphonate 5-triphosphate synthase subunit PhnG</fullName>
    </submittedName>
    <submittedName>
        <fullName evidence="1">Phosphonate C-P lyase system protein PhnG</fullName>
    </submittedName>
</protein>
<dbReference type="GO" id="GO:0019634">
    <property type="term" value="P:organic phosphonate metabolic process"/>
    <property type="evidence" value="ECO:0007669"/>
    <property type="project" value="InterPro"/>
</dbReference>
<dbReference type="GO" id="GO:0016829">
    <property type="term" value="F:lyase activity"/>
    <property type="evidence" value="ECO:0007669"/>
    <property type="project" value="UniProtKB-KW"/>
</dbReference>
<evidence type="ECO:0000313" key="1">
    <source>
        <dbReference type="EMBL" id="MBB2185233.1"/>
    </source>
</evidence>
<dbReference type="OrthoDB" id="530475at2"/>
<dbReference type="GO" id="GO:0015716">
    <property type="term" value="P:organic phosphonate transport"/>
    <property type="evidence" value="ECO:0007669"/>
    <property type="project" value="InterPro"/>
</dbReference>
<name>A0A370GA49_GLULI</name>
<organism evidence="2 3">
    <name type="scientific">Gluconacetobacter liquefaciens</name>
    <name type="common">Acetobacter liquefaciens</name>
    <dbReference type="NCBI Taxonomy" id="89584"/>
    <lineage>
        <taxon>Bacteria</taxon>
        <taxon>Pseudomonadati</taxon>
        <taxon>Pseudomonadota</taxon>
        <taxon>Alphaproteobacteria</taxon>
        <taxon>Acetobacterales</taxon>
        <taxon>Acetobacteraceae</taxon>
        <taxon>Gluconacetobacter</taxon>
    </lineage>
</organism>
<dbReference type="NCBIfam" id="TIGR03293">
    <property type="entry name" value="PhnG_redo"/>
    <property type="match status" value="1"/>
</dbReference>
<keyword evidence="1" id="KW-0456">Lyase</keyword>
<evidence type="ECO:0000313" key="4">
    <source>
        <dbReference type="Proteomes" id="UP000562982"/>
    </source>
</evidence>
<dbReference type="EMBL" id="QQAW01000001">
    <property type="protein sequence ID" value="RDI40668.1"/>
    <property type="molecule type" value="Genomic_DNA"/>
</dbReference>
<dbReference type="Proteomes" id="UP000254958">
    <property type="component" value="Unassembled WGS sequence"/>
</dbReference>
<accession>A0A370GA49</accession>